<evidence type="ECO:0000313" key="1">
    <source>
        <dbReference type="EMBL" id="EGG12276.1"/>
    </source>
</evidence>
<name>F4R5E1_MELLP</name>
<keyword evidence="2" id="KW-1185">Reference proteome</keyword>
<evidence type="ECO:0000313" key="2">
    <source>
        <dbReference type="Proteomes" id="UP000001072"/>
    </source>
</evidence>
<reference evidence="2" key="1">
    <citation type="journal article" date="2011" name="Proc. Natl. Acad. Sci. U.S.A.">
        <title>Obligate biotrophy features unraveled by the genomic analysis of rust fungi.</title>
        <authorList>
            <person name="Duplessis S."/>
            <person name="Cuomo C.A."/>
            <person name="Lin Y.-C."/>
            <person name="Aerts A."/>
            <person name="Tisserant E."/>
            <person name="Veneault-Fourrey C."/>
            <person name="Joly D.L."/>
            <person name="Hacquard S."/>
            <person name="Amselem J."/>
            <person name="Cantarel B.L."/>
            <person name="Chiu R."/>
            <person name="Coutinho P.M."/>
            <person name="Feau N."/>
            <person name="Field M."/>
            <person name="Frey P."/>
            <person name="Gelhaye E."/>
            <person name="Goldberg J."/>
            <person name="Grabherr M.G."/>
            <person name="Kodira C.D."/>
            <person name="Kohler A."/>
            <person name="Kuees U."/>
            <person name="Lindquist E.A."/>
            <person name="Lucas S.M."/>
            <person name="Mago R."/>
            <person name="Mauceli E."/>
            <person name="Morin E."/>
            <person name="Murat C."/>
            <person name="Pangilinan J.L."/>
            <person name="Park R."/>
            <person name="Pearson M."/>
            <person name="Quesneville H."/>
            <person name="Rouhier N."/>
            <person name="Sakthikumar S."/>
            <person name="Salamov A.A."/>
            <person name="Schmutz J."/>
            <person name="Selles B."/>
            <person name="Shapiro H."/>
            <person name="Tanguay P."/>
            <person name="Tuskan G.A."/>
            <person name="Henrissat B."/>
            <person name="Van de Peer Y."/>
            <person name="Rouze P."/>
            <person name="Ellis J.G."/>
            <person name="Dodds P.N."/>
            <person name="Schein J.E."/>
            <person name="Zhong S."/>
            <person name="Hamelin R.C."/>
            <person name="Grigoriev I.V."/>
            <person name="Szabo L.J."/>
            <person name="Martin F."/>
        </authorList>
    </citation>
    <scope>NUCLEOTIDE SEQUENCE [LARGE SCALE GENOMIC DNA]</scope>
    <source>
        <strain evidence="2">98AG31 / pathotype 3-4-7</strain>
    </source>
</reference>
<dbReference type="VEuPathDB" id="FungiDB:MELLADRAFT_59196"/>
<gene>
    <name evidence="1" type="ORF">MELLADRAFT_59196</name>
</gene>
<dbReference type="Proteomes" id="UP000001072">
    <property type="component" value="Unassembled WGS sequence"/>
</dbReference>
<dbReference type="HOGENOM" id="CLU_689022_0_0_1"/>
<sequence>MKTTAQTLSLTVHAAVQRETYQYVEILGKAIPGKDQAMDFSLIDLPLKSRMTGENSHPDDQKELYMLEDEARTTKQLDKPRGWLTRGLSRTFGLLMYPFRKKFPGIGRKIKPEPDMTASEKVLLKNFDRETFLGENAPLMSDIEKTHGSLKKKFDTILHGQKTEAAKTITDLTEELRNPLDLNSQHGYIIQFMREYTLYSFSDIDLLGHLALCLGSLSSDKLPHITSNRSHDGVIRYTFMSLKHKVIDQISKHPEIVDPLIKGIFLPKKYITQVDSKKLCSSTSLFAPQSHQLITLDMSPEVEGKRDNVSILLEASRQAVNLLEQNPSLAEAEQSSLLVYLYILEQEFRSITQHTQSNQKDGNWVANGFHVFPKKLKVDLHNMSVLVHQQIVKDLSVSHH</sequence>
<dbReference type="KEGG" id="mlr:MELLADRAFT_59196"/>
<dbReference type="InParanoid" id="F4R5E1"/>
<dbReference type="GeneID" id="18929301"/>
<dbReference type="RefSeq" id="XP_007404651.1">
    <property type="nucleotide sequence ID" value="XM_007404589.1"/>
</dbReference>
<dbReference type="AlphaFoldDB" id="F4R5E1"/>
<accession>F4R5E1</accession>
<dbReference type="OrthoDB" id="10447742at2759"/>
<proteinExistence type="predicted"/>
<protein>
    <submittedName>
        <fullName evidence="1">Uncharacterized protein</fullName>
    </submittedName>
</protein>
<organism evidence="2">
    <name type="scientific">Melampsora larici-populina (strain 98AG31 / pathotype 3-4-7)</name>
    <name type="common">Poplar leaf rust fungus</name>
    <dbReference type="NCBI Taxonomy" id="747676"/>
    <lineage>
        <taxon>Eukaryota</taxon>
        <taxon>Fungi</taxon>
        <taxon>Dikarya</taxon>
        <taxon>Basidiomycota</taxon>
        <taxon>Pucciniomycotina</taxon>
        <taxon>Pucciniomycetes</taxon>
        <taxon>Pucciniales</taxon>
        <taxon>Melampsoraceae</taxon>
        <taxon>Melampsora</taxon>
    </lineage>
</organism>
<dbReference type="EMBL" id="GL883091">
    <property type="protein sequence ID" value="EGG12276.1"/>
    <property type="molecule type" value="Genomic_DNA"/>
</dbReference>